<evidence type="ECO:0000313" key="2">
    <source>
        <dbReference type="Proteomes" id="UP000789525"/>
    </source>
</evidence>
<feature type="non-terminal residue" evidence="1">
    <location>
        <position position="195"/>
    </location>
</feature>
<proteinExistence type="predicted"/>
<organism evidence="1 2">
    <name type="scientific">Acaulospora colombiana</name>
    <dbReference type="NCBI Taxonomy" id="27376"/>
    <lineage>
        <taxon>Eukaryota</taxon>
        <taxon>Fungi</taxon>
        <taxon>Fungi incertae sedis</taxon>
        <taxon>Mucoromycota</taxon>
        <taxon>Glomeromycotina</taxon>
        <taxon>Glomeromycetes</taxon>
        <taxon>Diversisporales</taxon>
        <taxon>Acaulosporaceae</taxon>
        <taxon>Acaulospora</taxon>
    </lineage>
</organism>
<sequence length="195" mass="21548">MSQSQYPNKSTSLEIAQDVVMANGEADTRLLTEPSQKARIAPGSSVMKKSSSSSSSKTGSPKKLQDEDLADIKPLVEDPIFRFLLETKAFHYVISGIREHFEKHPGLASKLGIVLANLDPTSNAYKETKSDDALRNALFDAVSKAVNDSRVETWRVTPHTSFKSRSEGTNERFVRTSSISCIIDHQDIPATHKAW</sequence>
<accession>A0ACA9QM49</accession>
<gene>
    <name evidence="1" type="ORF">ACOLOM_LOCUS12839</name>
</gene>
<comment type="caution">
    <text evidence="1">The sequence shown here is derived from an EMBL/GenBank/DDBJ whole genome shotgun (WGS) entry which is preliminary data.</text>
</comment>
<dbReference type="Proteomes" id="UP000789525">
    <property type="component" value="Unassembled WGS sequence"/>
</dbReference>
<dbReference type="EMBL" id="CAJVPT010054635">
    <property type="protein sequence ID" value="CAG8753737.1"/>
    <property type="molecule type" value="Genomic_DNA"/>
</dbReference>
<protein>
    <submittedName>
        <fullName evidence="1">12098_t:CDS:1</fullName>
    </submittedName>
</protein>
<name>A0ACA9QM49_9GLOM</name>
<reference evidence="1" key="1">
    <citation type="submission" date="2021-06" db="EMBL/GenBank/DDBJ databases">
        <authorList>
            <person name="Kallberg Y."/>
            <person name="Tangrot J."/>
            <person name="Rosling A."/>
        </authorList>
    </citation>
    <scope>NUCLEOTIDE SEQUENCE</scope>
    <source>
        <strain evidence="1">CL356</strain>
    </source>
</reference>
<evidence type="ECO:0000313" key="1">
    <source>
        <dbReference type="EMBL" id="CAG8753737.1"/>
    </source>
</evidence>
<keyword evidence="2" id="KW-1185">Reference proteome</keyword>